<proteinExistence type="inferred from homology"/>
<evidence type="ECO:0000256" key="3">
    <source>
        <dbReference type="ARBA" id="ARBA00023089"/>
    </source>
</evidence>
<dbReference type="PANTHER" id="PTHR31791:SF10">
    <property type="entry name" value="FRIGIDA-LIKE PROTEIN"/>
    <property type="match status" value="1"/>
</dbReference>
<keyword evidence="2 4" id="KW-0221">Differentiation</keyword>
<dbReference type="Proteomes" id="UP001180020">
    <property type="component" value="Unassembled WGS sequence"/>
</dbReference>
<comment type="similarity">
    <text evidence="1 4">Belongs to the Frigida family.</text>
</comment>
<feature type="compositionally biased region" description="Polar residues" evidence="5">
    <location>
        <begin position="477"/>
        <end position="489"/>
    </location>
</feature>
<dbReference type="PANTHER" id="PTHR31791">
    <property type="entry name" value="FRIGIDA-LIKE PROTEIN 3-RELATED"/>
    <property type="match status" value="1"/>
</dbReference>
<protein>
    <recommendedName>
        <fullName evidence="4">FRIGIDA-like protein</fullName>
    </recommendedName>
</protein>
<evidence type="ECO:0000256" key="4">
    <source>
        <dbReference type="RuleBase" id="RU364012"/>
    </source>
</evidence>
<feature type="region of interest" description="Disordered" evidence="5">
    <location>
        <begin position="410"/>
        <end position="446"/>
    </location>
</feature>
<keyword evidence="4" id="KW-0217">Developmental protein</keyword>
<comment type="caution">
    <text evidence="6">The sequence shown here is derived from an EMBL/GenBank/DDBJ whole genome shotgun (WGS) entry which is preliminary data.</text>
</comment>
<dbReference type="Pfam" id="PF07899">
    <property type="entry name" value="Frigida"/>
    <property type="match status" value="2"/>
</dbReference>
<dbReference type="GO" id="GO:0030154">
    <property type="term" value="P:cell differentiation"/>
    <property type="evidence" value="ECO:0007669"/>
    <property type="project" value="UniProtKB-KW"/>
</dbReference>
<name>A0AAV9EJ39_ACOCL</name>
<evidence type="ECO:0000256" key="1">
    <source>
        <dbReference type="ARBA" id="ARBA00008956"/>
    </source>
</evidence>
<gene>
    <name evidence="6" type="ORF">QJS10_CPA07g00426</name>
</gene>
<evidence type="ECO:0000313" key="7">
    <source>
        <dbReference type="Proteomes" id="UP001180020"/>
    </source>
</evidence>
<dbReference type="EMBL" id="JAUJYO010000007">
    <property type="protein sequence ID" value="KAK1312097.1"/>
    <property type="molecule type" value="Genomic_DNA"/>
</dbReference>
<dbReference type="AlphaFoldDB" id="A0AAV9EJ39"/>
<keyword evidence="7" id="KW-1185">Reference proteome</keyword>
<reference evidence="6" key="2">
    <citation type="submission" date="2023-06" db="EMBL/GenBank/DDBJ databases">
        <authorList>
            <person name="Ma L."/>
            <person name="Liu K.-W."/>
            <person name="Li Z."/>
            <person name="Hsiao Y.-Y."/>
            <person name="Qi Y."/>
            <person name="Fu T."/>
            <person name="Tang G."/>
            <person name="Zhang D."/>
            <person name="Sun W.-H."/>
            <person name="Liu D.-K."/>
            <person name="Li Y."/>
            <person name="Chen G.-Z."/>
            <person name="Liu X.-D."/>
            <person name="Liao X.-Y."/>
            <person name="Jiang Y.-T."/>
            <person name="Yu X."/>
            <person name="Hao Y."/>
            <person name="Huang J."/>
            <person name="Zhao X.-W."/>
            <person name="Ke S."/>
            <person name="Chen Y.-Y."/>
            <person name="Wu W.-L."/>
            <person name="Hsu J.-L."/>
            <person name="Lin Y.-F."/>
            <person name="Huang M.-D."/>
            <person name="Li C.-Y."/>
            <person name="Huang L."/>
            <person name="Wang Z.-W."/>
            <person name="Zhao X."/>
            <person name="Zhong W.-Y."/>
            <person name="Peng D.-H."/>
            <person name="Ahmad S."/>
            <person name="Lan S."/>
            <person name="Zhang J.-S."/>
            <person name="Tsai W.-C."/>
            <person name="Van De Peer Y."/>
            <person name="Liu Z.-J."/>
        </authorList>
    </citation>
    <scope>NUCLEOTIDE SEQUENCE</scope>
    <source>
        <strain evidence="6">CP</strain>
        <tissue evidence="6">Leaves</tissue>
    </source>
</reference>
<accession>A0AAV9EJ39</accession>
<evidence type="ECO:0000313" key="6">
    <source>
        <dbReference type="EMBL" id="KAK1312097.1"/>
    </source>
</evidence>
<evidence type="ECO:0000256" key="2">
    <source>
        <dbReference type="ARBA" id="ARBA00022782"/>
    </source>
</evidence>
<evidence type="ECO:0000256" key="5">
    <source>
        <dbReference type="SAM" id="MobiDB-lite"/>
    </source>
</evidence>
<reference evidence="6" key="1">
    <citation type="journal article" date="2023" name="Nat. Commun.">
        <title>Diploid and tetraploid genomes of Acorus and the evolution of monocots.</title>
        <authorList>
            <person name="Ma L."/>
            <person name="Liu K.W."/>
            <person name="Li Z."/>
            <person name="Hsiao Y.Y."/>
            <person name="Qi Y."/>
            <person name="Fu T."/>
            <person name="Tang G.D."/>
            <person name="Zhang D."/>
            <person name="Sun W.H."/>
            <person name="Liu D.K."/>
            <person name="Li Y."/>
            <person name="Chen G.Z."/>
            <person name="Liu X.D."/>
            <person name="Liao X.Y."/>
            <person name="Jiang Y.T."/>
            <person name="Yu X."/>
            <person name="Hao Y."/>
            <person name="Huang J."/>
            <person name="Zhao X.W."/>
            <person name="Ke S."/>
            <person name="Chen Y.Y."/>
            <person name="Wu W.L."/>
            <person name="Hsu J.L."/>
            <person name="Lin Y.F."/>
            <person name="Huang M.D."/>
            <person name="Li C.Y."/>
            <person name="Huang L."/>
            <person name="Wang Z.W."/>
            <person name="Zhao X."/>
            <person name="Zhong W.Y."/>
            <person name="Peng D.H."/>
            <person name="Ahmad S."/>
            <person name="Lan S."/>
            <person name="Zhang J.S."/>
            <person name="Tsai W.C."/>
            <person name="Van de Peer Y."/>
            <person name="Liu Z.J."/>
        </authorList>
    </citation>
    <scope>NUCLEOTIDE SEQUENCE</scope>
    <source>
        <strain evidence="6">CP</strain>
    </source>
</reference>
<dbReference type="InterPro" id="IPR012474">
    <property type="entry name" value="Frigida"/>
</dbReference>
<organism evidence="6 7">
    <name type="scientific">Acorus calamus</name>
    <name type="common">Sweet flag</name>
    <dbReference type="NCBI Taxonomy" id="4465"/>
    <lineage>
        <taxon>Eukaryota</taxon>
        <taxon>Viridiplantae</taxon>
        <taxon>Streptophyta</taxon>
        <taxon>Embryophyta</taxon>
        <taxon>Tracheophyta</taxon>
        <taxon>Spermatophyta</taxon>
        <taxon>Magnoliopsida</taxon>
        <taxon>Liliopsida</taxon>
        <taxon>Acoraceae</taxon>
        <taxon>Acorus</taxon>
    </lineage>
</organism>
<keyword evidence="3 4" id="KW-0287">Flowering</keyword>
<dbReference type="GO" id="GO:0009908">
    <property type="term" value="P:flower development"/>
    <property type="evidence" value="ECO:0007669"/>
    <property type="project" value="UniProtKB-KW"/>
</dbReference>
<feature type="region of interest" description="Disordered" evidence="5">
    <location>
        <begin position="475"/>
        <end position="494"/>
    </location>
</feature>
<sequence>MATDSISTTTISDDVCRSFEEISTQNTILTNLTRLYSSLTSHFASLDQTLTLRSQTLDSSLASFDSDTRHALDALEAREASIPSSESSSAAAVAHLRDSALADLAAPSSGDLDIPASIRRYCRRMDAEGLWGYVAGRRKHLVEMKGEIAAAVAEEAVDPARLVLDSVEAFIGSSSSERCWACGVILHALLPGEGGRRFGAGVVERAVRVAEVLKGRVEERREGEDKGASEGQLFLQVVAAFRLRERFEEGYLRGLILEFASRKETPRIALALGFRDKMGDNAQFYWDIASIVAHIEGDNKSKMLRPTQKDLIDELINNGKEVEAVYFVHESGLTERYPPVPLLKKYVQNSKKCATDLLRKANYSIAATDEANVVELSSIRSVIKCVEALKLDSEFKIDGLKRRAIQLEKAKMERKKSAASSKFQKKRPRQSPATLHPAKAGRTPNKAYPSFQRALQRNNPSASHFAEPYIYGGGPQQGWSAAPPQQQQFPYVPEGASGVHGGVLYGGPGSYSAGYDYATGVGLPPQPSYPQ</sequence>